<keyword evidence="5" id="KW-0800">Toxin</keyword>
<evidence type="ECO:0000256" key="2">
    <source>
        <dbReference type="ARBA" id="ARBA00006747"/>
    </source>
</evidence>
<keyword evidence="3" id="KW-0964">Secreted</keyword>
<evidence type="ECO:0000256" key="5">
    <source>
        <dbReference type="ARBA" id="ARBA00023240"/>
    </source>
</evidence>
<evidence type="ECO:0000256" key="1">
    <source>
        <dbReference type="ARBA" id="ARBA00004613"/>
    </source>
</evidence>
<dbReference type="PROSITE" id="PS00615">
    <property type="entry name" value="C_TYPE_LECTIN_1"/>
    <property type="match status" value="1"/>
</dbReference>
<dbReference type="InterPro" id="IPR050976">
    <property type="entry name" value="Snaclec"/>
</dbReference>
<dbReference type="GO" id="GO:0030246">
    <property type="term" value="F:carbohydrate binding"/>
    <property type="evidence" value="ECO:0007669"/>
    <property type="project" value="UniProtKB-KW"/>
</dbReference>
<dbReference type="InterPro" id="IPR016186">
    <property type="entry name" value="C-type_lectin-like/link_sf"/>
</dbReference>
<dbReference type="AlphaFoldDB" id="A0A0C5DKL1"/>
<dbReference type="SMART" id="SM00034">
    <property type="entry name" value="CLECT"/>
    <property type="match status" value="1"/>
</dbReference>
<evidence type="ECO:0000256" key="6">
    <source>
        <dbReference type="SAM" id="SignalP"/>
    </source>
</evidence>
<keyword evidence="5" id="KW-1199">Hemostasis impairing toxin</keyword>
<comment type="subcellular location">
    <subcellularLocation>
        <location evidence="1">Secreted</location>
    </subcellularLocation>
</comment>
<feature type="domain" description="C-type lectin" evidence="7">
    <location>
        <begin position="34"/>
        <end position="153"/>
    </location>
</feature>
<keyword evidence="8" id="KW-0430">Lectin</keyword>
<evidence type="ECO:0000259" key="7">
    <source>
        <dbReference type="PROSITE" id="PS50041"/>
    </source>
</evidence>
<dbReference type="PROSITE" id="PS50041">
    <property type="entry name" value="C_TYPE_LECTIN_2"/>
    <property type="match status" value="1"/>
</dbReference>
<keyword evidence="4" id="KW-1015">Disulfide bond</keyword>
<protein>
    <submittedName>
        <fullName evidence="8">C-type lectin-like protein 3A</fullName>
    </submittedName>
</protein>
<dbReference type="Pfam" id="PF00059">
    <property type="entry name" value="Lectin_C"/>
    <property type="match status" value="1"/>
</dbReference>
<sequence>MGRFISVSFGWLVVFLSLSGTGADFDCPPDWSAYDQHCYKAFDEPKRSGDAEKFCTEQANGGHLVSIESVEEAEFVAQLVSENIKTSADYVWIGLWNQRKAQYCISKWTDGSSVIYKNVIERFIKNCFGLEKQTNYRTWFNLSCGDDYPFVCKFPPRC</sequence>
<evidence type="ECO:0000256" key="3">
    <source>
        <dbReference type="ARBA" id="ARBA00022525"/>
    </source>
</evidence>
<evidence type="ECO:0000256" key="4">
    <source>
        <dbReference type="ARBA" id="ARBA00023157"/>
    </source>
</evidence>
<dbReference type="PANTHER" id="PTHR22991:SF40">
    <property type="entry name" value="PROTEIN CBG13490"/>
    <property type="match status" value="1"/>
</dbReference>
<dbReference type="Gene3D" id="3.10.100.10">
    <property type="entry name" value="Mannose-Binding Protein A, subunit A"/>
    <property type="match status" value="1"/>
</dbReference>
<organism evidence="8">
    <name type="scientific">Macrovipera lebetinus</name>
    <name type="common">Levantine viper</name>
    <name type="synonym">Vipera lebetina</name>
    <dbReference type="NCBI Taxonomy" id="3148341"/>
    <lineage>
        <taxon>Eukaryota</taxon>
        <taxon>Metazoa</taxon>
        <taxon>Chordata</taxon>
        <taxon>Craniata</taxon>
        <taxon>Vertebrata</taxon>
        <taxon>Euteleostomi</taxon>
        <taxon>Lepidosauria</taxon>
        <taxon>Squamata</taxon>
        <taxon>Bifurcata</taxon>
        <taxon>Unidentata</taxon>
        <taxon>Episquamata</taxon>
        <taxon>Toxicofera</taxon>
        <taxon>Serpentes</taxon>
        <taxon>Colubroidea</taxon>
        <taxon>Viperidae</taxon>
        <taxon>Viperinae</taxon>
        <taxon>Macrovipera</taxon>
    </lineage>
</organism>
<dbReference type="PRINTS" id="PR01504">
    <property type="entry name" value="PNCREATITSAP"/>
</dbReference>
<name>A0A0C5DKL1_MACLB</name>
<dbReference type="InterPro" id="IPR016187">
    <property type="entry name" value="CTDL_fold"/>
</dbReference>
<dbReference type="InterPro" id="IPR001304">
    <property type="entry name" value="C-type_lectin-like"/>
</dbReference>
<reference evidence="8" key="1">
    <citation type="submission" date="2014-11" db="EMBL/GenBank/DDBJ databases">
        <title>Vipera lebetina C-type lectin-like proteins.</title>
        <authorList>
            <person name="Siigur E."/>
            <person name="Aaspollu A."/>
            <person name="Siigur J."/>
        </authorList>
    </citation>
    <scope>NUCLEOTIDE SEQUENCE</scope>
</reference>
<comment type="similarity">
    <text evidence="2">Belongs to the snaclec family.</text>
</comment>
<dbReference type="PANTHER" id="PTHR22991">
    <property type="entry name" value="PROTEIN CBG13490"/>
    <property type="match status" value="1"/>
</dbReference>
<dbReference type="FunFam" id="3.10.100.10:FF:000087">
    <property type="entry name" value="Snaclec rhodocetin subunit delta"/>
    <property type="match status" value="1"/>
</dbReference>
<proteinExistence type="evidence at transcript level"/>
<dbReference type="EMBL" id="KP202321">
    <property type="protein sequence ID" value="AJO70726.1"/>
    <property type="molecule type" value="mRNA"/>
</dbReference>
<keyword evidence="6" id="KW-0732">Signal</keyword>
<feature type="signal peptide" evidence="6">
    <location>
        <begin position="1"/>
        <end position="23"/>
    </location>
</feature>
<evidence type="ECO:0000313" key="8">
    <source>
        <dbReference type="EMBL" id="AJO70726.1"/>
    </source>
</evidence>
<accession>A0A0C5DKL1</accession>
<dbReference type="SUPFAM" id="SSF56436">
    <property type="entry name" value="C-type lectin-like"/>
    <property type="match status" value="1"/>
</dbReference>
<feature type="chain" id="PRO_5002176291" evidence="6">
    <location>
        <begin position="24"/>
        <end position="158"/>
    </location>
</feature>
<dbReference type="GO" id="GO:0005576">
    <property type="term" value="C:extracellular region"/>
    <property type="evidence" value="ECO:0007669"/>
    <property type="project" value="UniProtKB-SubCell"/>
</dbReference>
<dbReference type="InterPro" id="IPR018378">
    <property type="entry name" value="C-type_lectin_CS"/>
</dbReference>